<protein>
    <submittedName>
        <fullName evidence="1">Uncharacterized protein</fullName>
    </submittedName>
</protein>
<accession>A0ABQ7R4H6</accession>
<reference evidence="1 2" key="1">
    <citation type="submission" date="2021-06" db="EMBL/GenBank/DDBJ databases">
        <title>A haploid diamondback moth (Plutella xylostella L.) genome assembly resolves 31 chromosomes and identifies a diamide resistance mutation.</title>
        <authorList>
            <person name="Ward C.M."/>
            <person name="Perry K.D."/>
            <person name="Baker G."/>
            <person name="Powis K."/>
            <person name="Heckel D.G."/>
            <person name="Baxter S.W."/>
        </authorList>
    </citation>
    <scope>NUCLEOTIDE SEQUENCE [LARGE SCALE GENOMIC DNA]</scope>
    <source>
        <strain evidence="1 2">LV</strain>
        <tissue evidence="1">Single pupa</tissue>
    </source>
</reference>
<dbReference type="EMBL" id="JAHIBW010000003">
    <property type="protein sequence ID" value="KAG7312204.1"/>
    <property type="molecule type" value="Genomic_DNA"/>
</dbReference>
<sequence length="200" mass="23671">MEKWCNKWRIKANESKSVHVTFTLRRETCPTVYLNAQPIPKAEDAKYLGMHLDRRLTWRKHIWTKRKQLDCRLRSMDWLIGRRSQLSAECKILVYKAIIKPIWTYGIQLWGTACKSNIAILERFQTKTLRRILGIPWHIANNLMYMDLKIPTVAEEIKKASLTYQSRLFHHPNELASALLTDNAPKFTRLKKKNILELKL</sequence>
<dbReference type="PANTHER" id="PTHR47027">
    <property type="entry name" value="REVERSE TRANSCRIPTASE DOMAIN-CONTAINING PROTEIN"/>
    <property type="match status" value="1"/>
</dbReference>
<evidence type="ECO:0000313" key="1">
    <source>
        <dbReference type="EMBL" id="KAG7312204.1"/>
    </source>
</evidence>
<evidence type="ECO:0000313" key="2">
    <source>
        <dbReference type="Proteomes" id="UP000823941"/>
    </source>
</evidence>
<name>A0ABQ7R4H6_PLUXY</name>
<dbReference type="Proteomes" id="UP000823941">
    <property type="component" value="Chromosome 3"/>
</dbReference>
<proteinExistence type="predicted"/>
<dbReference type="PANTHER" id="PTHR47027:SF20">
    <property type="entry name" value="REVERSE TRANSCRIPTASE-LIKE PROTEIN WITH RNA-DIRECTED DNA POLYMERASE DOMAIN"/>
    <property type="match status" value="1"/>
</dbReference>
<comment type="caution">
    <text evidence="1">The sequence shown here is derived from an EMBL/GenBank/DDBJ whole genome shotgun (WGS) entry which is preliminary data.</text>
</comment>
<gene>
    <name evidence="1" type="ORF">JYU34_001672</name>
</gene>
<organism evidence="1 2">
    <name type="scientific">Plutella xylostella</name>
    <name type="common">Diamondback moth</name>
    <name type="synonym">Plutella maculipennis</name>
    <dbReference type="NCBI Taxonomy" id="51655"/>
    <lineage>
        <taxon>Eukaryota</taxon>
        <taxon>Metazoa</taxon>
        <taxon>Ecdysozoa</taxon>
        <taxon>Arthropoda</taxon>
        <taxon>Hexapoda</taxon>
        <taxon>Insecta</taxon>
        <taxon>Pterygota</taxon>
        <taxon>Neoptera</taxon>
        <taxon>Endopterygota</taxon>
        <taxon>Lepidoptera</taxon>
        <taxon>Glossata</taxon>
        <taxon>Ditrysia</taxon>
        <taxon>Yponomeutoidea</taxon>
        <taxon>Plutellidae</taxon>
        <taxon>Plutella</taxon>
    </lineage>
</organism>
<keyword evidence="2" id="KW-1185">Reference proteome</keyword>